<keyword evidence="5" id="KW-1185">Reference proteome</keyword>
<evidence type="ECO:0000256" key="2">
    <source>
        <dbReference type="ARBA" id="ARBA00022679"/>
    </source>
</evidence>
<dbReference type="InterPro" id="IPR027417">
    <property type="entry name" value="P-loop_NTPase"/>
</dbReference>
<evidence type="ECO:0000259" key="3">
    <source>
        <dbReference type="Pfam" id="PF00685"/>
    </source>
</evidence>
<protein>
    <submittedName>
        <fullName evidence="4">Sulfotransferase family cytosolic 1B member 1</fullName>
    </submittedName>
</protein>
<sequence>MAFDSLQNIRGLLFPNAPYFPKKNIEDAMDYVPHDGDIIIASYPDTGATLLQYIVLQIVSEGEMYPDINDCLFKYVPYLEASGISVVDKMEKPRLYKHHCPYNMVQKNSKAKYLYTYRRPDDTAISYYHFLSNLEKSPPGLDTYLENFLSGNIGYGNYFDHVLSFYEHKDDENVLLVSYEKLQLNRRDETLRIAKFLGETYYQSLVEDESLVEMILERTSFDYMMKNLSLFYIKREIEEGRKKVDFYQKAMIGNGKKFLSSEQRELLKDMAVKKLEGSELLDEWMTE</sequence>
<dbReference type="Gene3D" id="3.40.50.300">
    <property type="entry name" value="P-loop containing nucleotide triphosphate hydrolases"/>
    <property type="match status" value="1"/>
</dbReference>
<dbReference type="AlphaFoldDB" id="A0A8X6IBW5"/>
<dbReference type="PANTHER" id="PTHR11783">
    <property type="entry name" value="SULFOTRANSFERASE SULT"/>
    <property type="match status" value="1"/>
</dbReference>
<dbReference type="EMBL" id="BMAW01043458">
    <property type="protein sequence ID" value="GFS39557.1"/>
    <property type="molecule type" value="Genomic_DNA"/>
</dbReference>
<comment type="similarity">
    <text evidence="1">Belongs to the sulfotransferase 1 family.</text>
</comment>
<name>A0A8X6IBW5_NEPPI</name>
<keyword evidence="2" id="KW-0808">Transferase</keyword>
<dbReference type="InterPro" id="IPR000863">
    <property type="entry name" value="Sulfotransferase_dom"/>
</dbReference>
<feature type="domain" description="Sulfotransferase" evidence="3">
    <location>
        <begin position="35"/>
        <end position="278"/>
    </location>
</feature>
<organism evidence="4 5">
    <name type="scientific">Nephila pilipes</name>
    <name type="common">Giant wood spider</name>
    <name type="synonym">Nephila maculata</name>
    <dbReference type="NCBI Taxonomy" id="299642"/>
    <lineage>
        <taxon>Eukaryota</taxon>
        <taxon>Metazoa</taxon>
        <taxon>Ecdysozoa</taxon>
        <taxon>Arthropoda</taxon>
        <taxon>Chelicerata</taxon>
        <taxon>Arachnida</taxon>
        <taxon>Araneae</taxon>
        <taxon>Araneomorphae</taxon>
        <taxon>Entelegynae</taxon>
        <taxon>Araneoidea</taxon>
        <taxon>Nephilidae</taxon>
        <taxon>Nephila</taxon>
    </lineage>
</organism>
<dbReference type="Pfam" id="PF00685">
    <property type="entry name" value="Sulfotransfer_1"/>
    <property type="match status" value="1"/>
</dbReference>
<comment type="caution">
    <text evidence="4">The sequence shown here is derived from an EMBL/GenBank/DDBJ whole genome shotgun (WGS) entry which is preliminary data.</text>
</comment>
<dbReference type="Proteomes" id="UP000887013">
    <property type="component" value="Unassembled WGS sequence"/>
</dbReference>
<dbReference type="OrthoDB" id="6409834at2759"/>
<reference evidence="4" key="1">
    <citation type="submission" date="2020-08" db="EMBL/GenBank/DDBJ databases">
        <title>Multicomponent nature underlies the extraordinary mechanical properties of spider dragline silk.</title>
        <authorList>
            <person name="Kono N."/>
            <person name="Nakamura H."/>
            <person name="Mori M."/>
            <person name="Yoshida Y."/>
            <person name="Ohtoshi R."/>
            <person name="Malay A.D."/>
            <person name="Moran D.A.P."/>
            <person name="Tomita M."/>
            <person name="Numata K."/>
            <person name="Arakawa K."/>
        </authorList>
    </citation>
    <scope>NUCLEOTIDE SEQUENCE</scope>
</reference>
<evidence type="ECO:0000313" key="5">
    <source>
        <dbReference type="Proteomes" id="UP000887013"/>
    </source>
</evidence>
<dbReference type="GO" id="GO:0008146">
    <property type="term" value="F:sulfotransferase activity"/>
    <property type="evidence" value="ECO:0007669"/>
    <property type="project" value="InterPro"/>
</dbReference>
<proteinExistence type="inferred from homology"/>
<accession>A0A8X6IBW5</accession>
<evidence type="ECO:0000256" key="1">
    <source>
        <dbReference type="ARBA" id="ARBA00005771"/>
    </source>
</evidence>
<dbReference type="SUPFAM" id="SSF52540">
    <property type="entry name" value="P-loop containing nucleoside triphosphate hydrolases"/>
    <property type="match status" value="1"/>
</dbReference>
<gene>
    <name evidence="4" type="primary">SULT1B1</name>
    <name evidence="4" type="ORF">NPIL_62791</name>
</gene>
<evidence type="ECO:0000313" key="4">
    <source>
        <dbReference type="EMBL" id="GFS39557.1"/>
    </source>
</evidence>